<organism evidence="2">
    <name type="scientific">uncultured Citrobacter sp</name>
    <dbReference type="NCBI Taxonomy" id="200446"/>
    <lineage>
        <taxon>Bacteria</taxon>
        <taxon>Pseudomonadati</taxon>
        <taxon>Pseudomonadota</taxon>
        <taxon>Gammaproteobacteria</taxon>
        <taxon>Enterobacterales</taxon>
        <taxon>Enterobacteriaceae</taxon>
        <taxon>Citrobacter</taxon>
        <taxon>environmental samples</taxon>
    </lineage>
</organism>
<dbReference type="EMBL" id="FLUA01000037">
    <property type="protein sequence ID" value="SBV64986.1"/>
    <property type="molecule type" value="Genomic_DNA"/>
</dbReference>
<name>A0A212IQ98_9ENTR</name>
<protein>
    <submittedName>
        <fullName evidence="2">Uncharacterized protein</fullName>
    </submittedName>
</protein>
<reference evidence="2" key="1">
    <citation type="submission" date="2016-04" db="EMBL/GenBank/DDBJ databases">
        <authorList>
            <person name="Evans L.H."/>
            <person name="Alamgir A."/>
            <person name="Owens N."/>
            <person name="Weber N.D."/>
            <person name="Virtaneva K."/>
            <person name="Barbian K."/>
            <person name="Babar A."/>
            <person name="Rosenke K."/>
        </authorList>
    </citation>
    <scope>NUCLEOTIDE SEQUENCE</scope>
    <source>
        <strain evidence="1">86-2</strain>
        <strain evidence="2">92-3</strain>
    </source>
</reference>
<accession>A0A212IQ98</accession>
<evidence type="ECO:0000313" key="1">
    <source>
        <dbReference type="EMBL" id="SBV64986.1"/>
    </source>
</evidence>
<dbReference type="AlphaFoldDB" id="A0A212IQ98"/>
<proteinExistence type="predicted"/>
<sequence>MSLLKNGGKHVVDKKERIVVRIRRGGSNGLGYLGNVARRSLHQYHRILFIVSLDAHGWRGI</sequence>
<dbReference type="EMBL" id="FLUB01000020">
    <property type="protein sequence ID" value="SBV68984.1"/>
    <property type="molecule type" value="Genomic_DNA"/>
</dbReference>
<gene>
    <name evidence="1" type="ORF">KL86CIT2_390222</name>
    <name evidence="2" type="ORF">KM92CIT3_81189</name>
</gene>
<evidence type="ECO:0000313" key="2">
    <source>
        <dbReference type="EMBL" id="SBV68984.1"/>
    </source>
</evidence>